<name>A0A2A2F2Z1_9GAMM</name>
<keyword evidence="4" id="KW-1185">Reference proteome</keyword>
<accession>A0A2A2F2Z1</accession>
<keyword evidence="1" id="KW-1133">Transmembrane helix</keyword>
<gene>
    <name evidence="3" type="ORF">CK498_01880</name>
</gene>
<keyword evidence="1" id="KW-0812">Transmembrane</keyword>
<evidence type="ECO:0000313" key="4">
    <source>
        <dbReference type="Proteomes" id="UP000217771"/>
    </source>
</evidence>
<dbReference type="RefSeq" id="WP_095619155.1">
    <property type="nucleotide sequence ID" value="NZ_NSKB01000001.1"/>
</dbReference>
<reference evidence="3 4" key="1">
    <citation type="submission" date="2017-08" db="EMBL/GenBank/DDBJ databases">
        <title>Halomonas alkalisoli sp. nov., isolated from saline alkaline soil.</title>
        <authorList>
            <person name="Wang D."/>
            <person name="Zhang G."/>
        </authorList>
    </citation>
    <scope>NUCLEOTIDE SEQUENCE [LARGE SCALE GENOMIC DNA]</scope>
    <source>
        <strain evidence="3 4">WRN001</strain>
    </source>
</reference>
<evidence type="ECO:0000256" key="1">
    <source>
        <dbReference type="SAM" id="Phobius"/>
    </source>
</evidence>
<feature type="transmembrane region" description="Helical" evidence="1">
    <location>
        <begin position="6"/>
        <end position="28"/>
    </location>
</feature>
<evidence type="ECO:0000313" key="3">
    <source>
        <dbReference type="EMBL" id="PAU79140.1"/>
    </source>
</evidence>
<organism evidence="3 4">
    <name type="scientific">Halomonas salipaludis</name>
    <dbReference type="NCBI Taxonomy" id="2032625"/>
    <lineage>
        <taxon>Bacteria</taxon>
        <taxon>Pseudomonadati</taxon>
        <taxon>Pseudomonadota</taxon>
        <taxon>Gammaproteobacteria</taxon>
        <taxon>Oceanospirillales</taxon>
        <taxon>Halomonadaceae</taxon>
        <taxon>Halomonas</taxon>
    </lineage>
</organism>
<dbReference type="InterPro" id="IPR019617">
    <property type="entry name" value="DUF2489"/>
</dbReference>
<protein>
    <recommendedName>
        <fullName evidence="2">DUF2489 domain-containing protein</fullName>
    </recommendedName>
</protein>
<dbReference type="OrthoDB" id="5740155at2"/>
<dbReference type="EMBL" id="NSKB01000001">
    <property type="protein sequence ID" value="PAU79140.1"/>
    <property type="molecule type" value="Genomic_DNA"/>
</dbReference>
<dbReference type="Proteomes" id="UP000217771">
    <property type="component" value="Unassembled WGS sequence"/>
</dbReference>
<evidence type="ECO:0000259" key="2">
    <source>
        <dbReference type="Pfam" id="PF10675"/>
    </source>
</evidence>
<comment type="caution">
    <text evidence="3">The sequence shown here is derived from an EMBL/GenBank/DDBJ whole genome shotgun (WGS) entry which is preliminary data.</text>
</comment>
<keyword evidence="1" id="KW-0472">Membrane</keyword>
<sequence>MSATLFWSLAALAAVIVAGLGAYAVTLWREVRRREAFRQEEIRRAHQNCLDSLGAIAAAMRAEQVDLVEGALRCKVLLEIIDPALVEREAFRVFASVHAETQHLSTHSSRKALTPRQRMDEDRQRLAVEDANRPALLDAAREVENLKQRWPEGLH</sequence>
<feature type="domain" description="DUF2489" evidence="2">
    <location>
        <begin position="17"/>
        <end position="142"/>
    </location>
</feature>
<dbReference type="Pfam" id="PF10675">
    <property type="entry name" value="DUF2489"/>
    <property type="match status" value="1"/>
</dbReference>
<dbReference type="AlphaFoldDB" id="A0A2A2F2Z1"/>
<proteinExistence type="predicted"/>